<proteinExistence type="predicted"/>
<evidence type="ECO:0000313" key="1">
    <source>
        <dbReference type="EMBL" id="KAJ1896088.1"/>
    </source>
</evidence>
<sequence length="168" mass="18424">MPTPAASNGKLNKDAFIEGVDHILTKWTALALAVENEWGGDDTEYKRENMVDEVVEFFNNAVAKRQKPEPTDLEAILLDIMTEDFNISLEDGSEKEVAARLMAIFIECINGNHSTVNKLAEEREAREARDANASAAKRSQAAARPDADGSESSSEDDDSDSDDAMDED</sequence>
<gene>
    <name evidence="1" type="primary">TSR2_1</name>
    <name evidence="1" type="ORF">LPJ66_004202</name>
</gene>
<organism evidence="1 2">
    <name type="scientific">Kickxella alabastrina</name>
    <dbReference type="NCBI Taxonomy" id="61397"/>
    <lineage>
        <taxon>Eukaryota</taxon>
        <taxon>Fungi</taxon>
        <taxon>Fungi incertae sedis</taxon>
        <taxon>Zoopagomycota</taxon>
        <taxon>Kickxellomycotina</taxon>
        <taxon>Kickxellomycetes</taxon>
        <taxon>Kickxellales</taxon>
        <taxon>Kickxellaceae</taxon>
        <taxon>Kickxella</taxon>
    </lineage>
</organism>
<dbReference type="Proteomes" id="UP001150581">
    <property type="component" value="Unassembled WGS sequence"/>
</dbReference>
<name>A0ACC1IHN1_9FUNG</name>
<comment type="caution">
    <text evidence="1">The sequence shown here is derived from an EMBL/GenBank/DDBJ whole genome shotgun (WGS) entry which is preliminary data.</text>
</comment>
<keyword evidence="2" id="KW-1185">Reference proteome</keyword>
<reference evidence="1" key="1">
    <citation type="submission" date="2022-07" db="EMBL/GenBank/DDBJ databases">
        <title>Phylogenomic reconstructions and comparative analyses of Kickxellomycotina fungi.</title>
        <authorList>
            <person name="Reynolds N.K."/>
            <person name="Stajich J.E."/>
            <person name="Barry K."/>
            <person name="Grigoriev I.V."/>
            <person name="Crous P."/>
            <person name="Smith M.E."/>
        </authorList>
    </citation>
    <scope>NUCLEOTIDE SEQUENCE</scope>
    <source>
        <strain evidence="1">Benny 63K</strain>
    </source>
</reference>
<accession>A0ACC1IHN1</accession>
<protein>
    <submittedName>
        <fullName evidence="1">rRNA accumulation- protein</fullName>
    </submittedName>
</protein>
<dbReference type="EMBL" id="JANBPG010000488">
    <property type="protein sequence ID" value="KAJ1896088.1"/>
    <property type="molecule type" value="Genomic_DNA"/>
</dbReference>
<evidence type="ECO:0000313" key="2">
    <source>
        <dbReference type="Proteomes" id="UP001150581"/>
    </source>
</evidence>